<dbReference type="Pfam" id="PF00091">
    <property type="entry name" value="Tubulin"/>
    <property type="match status" value="1"/>
</dbReference>
<reference evidence="8 9" key="1">
    <citation type="submission" date="2019-07" db="EMBL/GenBank/DDBJ databases">
        <title>Genomics analysis of Aphanomyces spp. identifies a new class of oomycete effector associated with host adaptation.</title>
        <authorList>
            <person name="Gaulin E."/>
        </authorList>
    </citation>
    <scope>NUCLEOTIDE SEQUENCE [LARGE SCALE GENOMIC DNA]</scope>
    <source>
        <strain evidence="8 9">ATCC 201684</strain>
    </source>
</reference>
<name>A0A6G0XRE0_9STRA</name>
<dbReference type="GO" id="GO:0005525">
    <property type="term" value="F:GTP binding"/>
    <property type="evidence" value="ECO:0007669"/>
    <property type="project" value="UniProtKB-UniRule"/>
</dbReference>
<keyword evidence="3 5" id="KW-0547">Nucleotide-binding</keyword>
<evidence type="ECO:0000256" key="1">
    <source>
        <dbReference type="ARBA" id="ARBA00009636"/>
    </source>
</evidence>
<gene>
    <name evidence="8" type="ORF">Ae201684_002181</name>
</gene>
<keyword evidence="4 5" id="KW-0342">GTP-binding</keyword>
<evidence type="ECO:0000256" key="2">
    <source>
        <dbReference type="ARBA" id="ARBA00022701"/>
    </source>
</evidence>
<dbReference type="InterPro" id="IPR004057">
    <property type="entry name" value="Epsilon_tubulin"/>
</dbReference>
<evidence type="ECO:0000256" key="5">
    <source>
        <dbReference type="RuleBase" id="RU000352"/>
    </source>
</evidence>
<dbReference type="GO" id="GO:0005874">
    <property type="term" value="C:microtubule"/>
    <property type="evidence" value="ECO:0007669"/>
    <property type="project" value="UniProtKB-KW"/>
</dbReference>
<dbReference type="SMART" id="SM00864">
    <property type="entry name" value="Tubulin"/>
    <property type="match status" value="1"/>
</dbReference>
<dbReference type="AlphaFoldDB" id="A0A6G0XRE0"/>
<evidence type="ECO:0000259" key="6">
    <source>
        <dbReference type="SMART" id="SM00864"/>
    </source>
</evidence>
<dbReference type="InterPro" id="IPR000217">
    <property type="entry name" value="Tubulin"/>
</dbReference>
<evidence type="ECO:0000259" key="7">
    <source>
        <dbReference type="SMART" id="SM00865"/>
    </source>
</evidence>
<dbReference type="PANTHER" id="PTHR11588">
    <property type="entry name" value="TUBULIN"/>
    <property type="match status" value="1"/>
</dbReference>
<dbReference type="SUPFAM" id="SSF52490">
    <property type="entry name" value="Tubulin nucleotide-binding domain-like"/>
    <property type="match status" value="1"/>
</dbReference>
<protein>
    <recommendedName>
        <fullName evidence="10">Tubulin/FtsZ GTPase domain-containing protein</fullName>
    </recommendedName>
</protein>
<evidence type="ECO:0008006" key="10">
    <source>
        <dbReference type="Google" id="ProtNLM"/>
    </source>
</evidence>
<feature type="domain" description="Tubulin/FtsZ GTPase" evidence="6">
    <location>
        <begin position="33"/>
        <end position="227"/>
    </location>
</feature>
<dbReference type="InterPro" id="IPR008280">
    <property type="entry name" value="Tub_FtsZ_C"/>
</dbReference>
<evidence type="ECO:0000256" key="3">
    <source>
        <dbReference type="ARBA" id="ARBA00022741"/>
    </source>
</evidence>
<dbReference type="EMBL" id="VJMJ01000022">
    <property type="protein sequence ID" value="KAF0743124.1"/>
    <property type="molecule type" value="Genomic_DNA"/>
</dbReference>
<dbReference type="PRINTS" id="PR01161">
    <property type="entry name" value="TUBULIN"/>
</dbReference>
<evidence type="ECO:0000256" key="4">
    <source>
        <dbReference type="ARBA" id="ARBA00023134"/>
    </source>
</evidence>
<evidence type="ECO:0000313" key="8">
    <source>
        <dbReference type="EMBL" id="KAF0743124.1"/>
    </source>
</evidence>
<dbReference type="GO" id="GO:0007017">
    <property type="term" value="P:microtubule-based process"/>
    <property type="evidence" value="ECO:0007669"/>
    <property type="project" value="InterPro"/>
</dbReference>
<dbReference type="CDD" id="cd02190">
    <property type="entry name" value="epsilon_tubulin"/>
    <property type="match status" value="1"/>
</dbReference>
<comment type="caution">
    <text evidence="8">The sequence shown here is derived from an EMBL/GenBank/DDBJ whole genome shotgun (WGS) entry which is preliminary data.</text>
</comment>
<dbReference type="Gene3D" id="3.40.50.1440">
    <property type="entry name" value="Tubulin/FtsZ, GTPase domain"/>
    <property type="match status" value="1"/>
</dbReference>
<dbReference type="InterPro" id="IPR003008">
    <property type="entry name" value="Tubulin_FtsZ_GTPase"/>
</dbReference>
<keyword evidence="2 5" id="KW-0493">Microtubule</keyword>
<dbReference type="InterPro" id="IPR036525">
    <property type="entry name" value="Tubulin/FtsZ_GTPase_sf"/>
</dbReference>
<dbReference type="InterPro" id="IPR023123">
    <property type="entry name" value="Tubulin_C"/>
</dbReference>
<comment type="similarity">
    <text evidence="1 5">Belongs to the tubulin family.</text>
</comment>
<dbReference type="InterPro" id="IPR017975">
    <property type="entry name" value="Tubulin_CS"/>
</dbReference>
<dbReference type="Pfam" id="PF03953">
    <property type="entry name" value="Tubulin_C"/>
    <property type="match status" value="1"/>
</dbReference>
<sequence length="417" mass="47140">MALEEHAQNAKNEMFDESMSSFFRNVDNRGSDVPLYKSIQHLRARAILVDMEEGPVSETLKGPLGELFDSSQFLTDVSGSGNNWAHGHAMYGPKYKEELLEKLRYATEMCDSLQSFFIMHSMGGGTGSGLGTYILSLLEDNYPEVFRFTTAIFPSADDDVITSPYNSMLALRELTEHADCVLPIENEALFDIIDKHPSSGKETAFDKMNSIIARTLTHLTSSMRFEGSLNVDLNEITTNLVPFPKLHFLLSSLAPLWPDKQPRRISQLFLDVFQRDYQLIKTNPKSGMMLACGLLLRGNVAVSDIQSNIQRIQADLRMIPWNSEGFKVGICAVPALDHPVSLLSLSNNACIVDTFERMQARFDKLYRRKAHVHHYMDYMEKSAFDEALENIKWLIGEYHKLNDTIECAAPPRPKPLF</sequence>
<keyword evidence="9" id="KW-1185">Reference proteome</keyword>
<evidence type="ECO:0000313" key="9">
    <source>
        <dbReference type="Proteomes" id="UP000481153"/>
    </source>
</evidence>
<dbReference type="VEuPathDB" id="FungiDB:AeMF1_009964"/>
<dbReference type="Proteomes" id="UP000481153">
    <property type="component" value="Unassembled WGS sequence"/>
</dbReference>
<dbReference type="PROSITE" id="PS00227">
    <property type="entry name" value="TUBULIN"/>
    <property type="match status" value="1"/>
</dbReference>
<organism evidence="8 9">
    <name type="scientific">Aphanomyces euteiches</name>
    <dbReference type="NCBI Taxonomy" id="100861"/>
    <lineage>
        <taxon>Eukaryota</taxon>
        <taxon>Sar</taxon>
        <taxon>Stramenopiles</taxon>
        <taxon>Oomycota</taxon>
        <taxon>Saprolegniomycetes</taxon>
        <taxon>Saprolegniales</taxon>
        <taxon>Verrucalvaceae</taxon>
        <taxon>Aphanomyces</taxon>
    </lineage>
</organism>
<dbReference type="SUPFAM" id="SSF55307">
    <property type="entry name" value="Tubulin C-terminal domain-like"/>
    <property type="match status" value="1"/>
</dbReference>
<dbReference type="PRINTS" id="PR01519">
    <property type="entry name" value="EPSLNTUBULIN"/>
</dbReference>
<dbReference type="InterPro" id="IPR018316">
    <property type="entry name" value="Tubulin/FtsZ_2-layer-sand-dom"/>
</dbReference>
<dbReference type="FunFam" id="1.10.287.600:FF:000007">
    <property type="entry name" value="tubulin epsilon chain"/>
    <property type="match status" value="1"/>
</dbReference>
<dbReference type="SMART" id="SM00865">
    <property type="entry name" value="Tubulin_C"/>
    <property type="match status" value="1"/>
</dbReference>
<proteinExistence type="inferred from homology"/>
<dbReference type="Gene3D" id="1.10.287.600">
    <property type="entry name" value="Helix hairpin bin"/>
    <property type="match status" value="1"/>
</dbReference>
<accession>A0A6G0XRE0</accession>
<feature type="domain" description="Tubulin/FtsZ 2-layer sandwich" evidence="7">
    <location>
        <begin position="229"/>
        <end position="360"/>
    </location>
</feature>